<dbReference type="AlphaFoldDB" id="A0A3R7EMS6"/>
<dbReference type="EMBL" id="NIRI02000042">
    <property type="protein sequence ID" value="KAG5446884.1"/>
    <property type="molecule type" value="Genomic_DNA"/>
</dbReference>
<reference evidence="1 2" key="2">
    <citation type="journal article" date="2021" name="Genomics">
        <title>High-quality reference genome for Clonorchis sinensis.</title>
        <authorList>
            <person name="Young N.D."/>
            <person name="Stroehlein A.J."/>
            <person name="Kinkar L."/>
            <person name="Wang T."/>
            <person name="Sohn W.M."/>
            <person name="Chang B.C.H."/>
            <person name="Kaur P."/>
            <person name="Weisz D."/>
            <person name="Dudchenko O."/>
            <person name="Aiden E.L."/>
            <person name="Korhonen P.K."/>
            <person name="Gasser R.B."/>
        </authorList>
    </citation>
    <scope>NUCLEOTIDE SEQUENCE [LARGE SCALE GENOMIC DNA]</scope>
    <source>
        <strain evidence="1">Cs-k2</strain>
    </source>
</reference>
<dbReference type="Proteomes" id="UP000286415">
    <property type="component" value="Unassembled WGS sequence"/>
</dbReference>
<protein>
    <submittedName>
        <fullName evidence="1">Uncharacterized protein</fullName>
    </submittedName>
</protein>
<reference evidence="1 2" key="1">
    <citation type="journal article" date="2018" name="Biotechnol. Adv.">
        <title>Improved genomic resources and new bioinformatic workflow for the carcinogenic parasite Clonorchis sinensis: Biotechnological implications.</title>
        <authorList>
            <person name="Wang D."/>
            <person name="Korhonen P.K."/>
            <person name="Gasser R.B."/>
            <person name="Young N.D."/>
        </authorList>
    </citation>
    <scope>NUCLEOTIDE SEQUENCE [LARGE SCALE GENOMIC DNA]</scope>
    <source>
        <strain evidence="1">Cs-k2</strain>
    </source>
</reference>
<name>A0A3R7EMS6_CLOSI</name>
<dbReference type="OrthoDB" id="10051416at2759"/>
<proteinExistence type="predicted"/>
<organism evidence="1 2">
    <name type="scientific">Clonorchis sinensis</name>
    <name type="common">Chinese liver fluke</name>
    <dbReference type="NCBI Taxonomy" id="79923"/>
    <lineage>
        <taxon>Eukaryota</taxon>
        <taxon>Metazoa</taxon>
        <taxon>Spiralia</taxon>
        <taxon>Lophotrochozoa</taxon>
        <taxon>Platyhelminthes</taxon>
        <taxon>Trematoda</taxon>
        <taxon>Digenea</taxon>
        <taxon>Opisthorchiida</taxon>
        <taxon>Opisthorchiata</taxon>
        <taxon>Opisthorchiidae</taxon>
        <taxon>Clonorchis</taxon>
    </lineage>
</organism>
<dbReference type="InParanoid" id="A0A3R7EMS6"/>
<gene>
    <name evidence="1" type="ORF">CSKR_102258</name>
</gene>
<keyword evidence="2" id="KW-1185">Reference proteome</keyword>
<evidence type="ECO:0000313" key="2">
    <source>
        <dbReference type="Proteomes" id="UP000286415"/>
    </source>
</evidence>
<comment type="caution">
    <text evidence="1">The sequence shown here is derived from an EMBL/GenBank/DDBJ whole genome shotgun (WGS) entry which is preliminary data.</text>
</comment>
<sequence>MHMDSTGATEDASELQGCGAGSDVTHHDYIRPFTVSVNYDKIMPIGGEMAQWLKREFTDRKVRGSNSKSASRLPLSRVGQPGNIPALVLPSGRMAAKYRKGVTAERLSFINADC</sequence>
<accession>A0A3R7EMS6</accession>
<evidence type="ECO:0000313" key="1">
    <source>
        <dbReference type="EMBL" id="KAG5446884.1"/>
    </source>
</evidence>